<accession>A0A067KUW9</accession>
<dbReference type="Proteomes" id="UP000027138">
    <property type="component" value="Unassembled WGS sequence"/>
</dbReference>
<dbReference type="OrthoDB" id="695262at2759"/>
<gene>
    <name evidence="2" type="ORF">JCGZ_08719</name>
</gene>
<protein>
    <submittedName>
        <fullName evidence="2">Uncharacterized protein</fullName>
    </submittedName>
</protein>
<feature type="region of interest" description="Disordered" evidence="1">
    <location>
        <begin position="220"/>
        <end position="250"/>
    </location>
</feature>
<evidence type="ECO:0000313" key="2">
    <source>
        <dbReference type="EMBL" id="KDP36075.1"/>
    </source>
</evidence>
<keyword evidence="3" id="KW-1185">Reference proteome</keyword>
<evidence type="ECO:0000313" key="3">
    <source>
        <dbReference type="Proteomes" id="UP000027138"/>
    </source>
</evidence>
<dbReference type="EMBL" id="KK914453">
    <property type="protein sequence ID" value="KDP36075.1"/>
    <property type="molecule type" value="Genomic_DNA"/>
</dbReference>
<evidence type="ECO:0000256" key="1">
    <source>
        <dbReference type="SAM" id="MobiDB-lite"/>
    </source>
</evidence>
<feature type="compositionally biased region" description="Polar residues" evidence="1">
    <location>
        <begin position="224"/>
        <end position="250"/>
    </location>
</feature>
<sequence length="250" mass="27959">MNLKRSTSLIKIETNPTFLPADPPFINSTAMFFEIDKNGTAVAATPEGAQPYVSRQMFIHPPSPLIPFPSPSPSSPGSNNRRPLLRRKSHSISSNPYYGDRFAEFAGGTTAECAAVCCCCPCGLANLLYLTIYKVPAGLCRRALRKKRRKQLIKKGLLPARVKRCYCGCDDTELQIHPANGFHDSLHILKSDDDESSDEEEEEAMMKLEQEMWETFYGTGFWRSPSQKEPPTRRSNVSIDSPQVVNTKQL</sequence>
<dbReference type="KEGG" id="jcu:105635777"/>
<reference evidence="2 3" key="1">
    <citation type="journal article" date="2014" name="PLoS ONE">
        <title>Global Analysis of Gene Expression Profiles in Physic Nut (Jatropha curcas L.) Seedlings Exposed to Salt Stress.</title>
        <authorList>
            <person name="Zhang L."/>
            <person name="Zhang C."/>
            <person name="Wu P."/>
            <person name="Chen Y."/>
            <person name="Li M."/>
            <person name="Jiang H."/>
            <person name="Wu G."/>
        </authorList>
    </citation>
    <scope>NUCLEOTIDE SEQUENCE [LARGE SCALE GENOMIC DNA]</scope>
    <source>
        <strain evidence="3">cv. GZQX0401</strain>
        <tissue evidence="2">Young leaves</tissue>
    </source>
</reference>
<dbReference type="PANTHER" id="PTHR33264:SF71">
    <property type="match status" value="1"/>
</dbReference>
<proteinExistence type="predicted"/>
<dbReference type="STRING" id="180498.A0A067KUW9"/>
<dbReference type="PANTHER" id="PTHR33264">
    <property type="entry name" value="EXPRESSED PROTEIN"/>
    <property type="match status" value="1"/>
</dbReference>
<dbReference type="AlphaFoldDB" id="A0A067KUW9"/>
<name>A0A067KUW9_JATCU</name>
<organism evidence="2 3">
    <name type="scientific">Jatropha curcas</name>
    <name type="common">Barbados nut</name>
    <dbReference type="NCBI Taxonomy" id="180498"/>
    <lineage>
        <taxon>Eukaryota</taxon>
        <taxon>Viridiplantae</taxon>
        <taxon>Streptophyta</taxon>
        <taxon>Embryophyta</taxon>
        <taxon>Tracheophyta</taxon>
        <taxon>Spermatophyta</taxon>
        <taxon>Magnoliopsida</taxon>
        <taxon>eudicotyledons</taxon>
        <taxon>Gunneridae</taxon>
        <taxon>Pentapetalae</taxon>
        <taxon>rosids</taxon>
        <taxon>fabids</taxon>
        <taxon>Malpighiales</taxon>
        <taxon>Euphorbiaceae</taxon>
        <taxon>Crotonoideae</taxon>
        <taxon>Jatropheae</taxon>
        <taxon>Jatropha</taxon>
    </lineage>
</organism>